<name>A0ABT5BSE3_9BACT</name>
<dbReference type="Proteomes" id="UP001217485">
    <property type="component" value="Unassembled WGS sequence"/>
</dbReference>
<accession>A0ABT5BSE3</accession>
<dbReference type="EMBL" id="JAQNDK010000001">
    <property type="protein sequence ID" value="MDC0677022.1"/>
    <property type="molecule type" value="Genomic_DNA"/>
</dbReference>
<evidence type="ECO:0000313" key="3">
    <source>
        <dbReference type="Proteomes" id="UP001217485"/>
    </source>
</evidence>
<reference evidence="2 3" key="1">
    <citation type="submission" date="2023-01" db="EMBL/GenBank/DDBJ databases">
        <title>Minimal conservation of predation-associated metabolite biosynthetic gene clusters underscores biosynthetic potential of Myxococcota including descriptions for ten novel species: Archangium lansinium sp. nov., Myxococcus landrumus sp. nov., Nannocystis bai.</title>
        <authorList>
            <person name="Ahearne A."/>
            <person name="Stevens C."/>
            <person name="Dowd S."/>
        </authorList>
    </citation>
    <scope>NUCLEOTIDE SEQUENCE [LARGE SCALE GENOMIC DNA]</scope>
    <source>
        <strain evidence="2 3">WIWO2</strain>
    </source>
</reference>
<dbReference type="RefSeq" id="WP_272093794.1">
    <property type="nucleotide sequence ID" value="NZ_JAQNDK010000001.1"/>
</dbReference>
<keyword evidence="3" id="KW-1185">Reference proteome</keyword>
<organism evidence="2 3">
    <name type="scientific">Sorangium atrum</name>
    <dbReference type="NCBI Taxonomy" id="2995308"/>
    <lineage>
        <taxon>Bacteria</taxon>
        <taxon>Pseudomonadati</taxon>
        <taxon>Myxococcota</taxon>
        <taxon>Polyangia</taxon>
        <taxon>Polyangiales</taxon>
        <taxon>Polyangiaceae</taxon>
        <taxon>Sorangium</taxon>
    </lineage>
</organism>
<evidence type="ECO:0000313" key="2">
    <source>
        <dbReference type="EMBL" id="MDC0677022.1"/>
    </source>
</evidence>
<gene>
    <name evidence="2" type="ORF">POL72_04670</name>
</gene>
<evidence type="ECO:0000256" key="1">
    <source>
        <dbReference type="SAM" id="MobiDB-lite"/>
    </source>
</evidence>
<feature type="region of interest" description="Disordered" evidence="1">
    <location>
        <begin position="143"/>
        <end position="162"/>
    </location>
</feature>
<sequence>MNRPIGHVVTVQRVATLLHRALAVITDEPVERALATNLLLFAAVHATSGPSLPRVSRLSVALCAAGAAATTIFPEHPAAIYVTGSLTAAIVVRHLDQRAVACPVVAREREVLRESKGSPSPRSLRASGDRCAPRAIPVMTIPKDIGGARREMAPTPPIDAFS</sequence>
<protein>
    <submittedName>
        <fullName evidence="2">Uncharacterized protein</fullName>
    </submittedName>
</protein>
<comment type="caution">
    <text evidence="2">The sequence shown here is derived from an EMBL/GenBank/DDBJ whole genome shotgun (WGS) entry which is preliminary data.</text>
</comment>
<proteinExistence type="predicted"/>